<comment type="function">
    <text evidence="9">Probably part of an ABC transporter complex. Responsible for energy coupling to the transport system.</text>
</comment>
<name>A0A2C6LGG6_9FIRM</name>
<dbReference type="CDD" id="cd03225">
    <property type="entry name" value="ABC_cobalt_CbiO_domain1"/>
    <property type="match status" value="1"/>
</dbReference>
<evidence type="ECO:0000256" key="9">
    <source>
        <dbReference type="ARBA" id="ARBA00025157"/>
    </source>
</evidence>
<dbReference type="InterPro" id="IPR015856">
    <property type="entry name" value="ABC_transpr_CbiO/EcfA_su"/>
</dbReference>
<dbReference type="Gene3D" id="3.40.50.300">
    <property type="entry name" value="P-loop containing nucleotide triphosphate hydrolases"/>
    <property type="match status" value="1"/>
</dbReference>
<comment type="subcellular location">
    <subcellularLocation>
        <location evidence="1 10">Cell membrane</location>
        <topology evidence="1 10">Peripheral membrane protein</topology>
    </subcellularLocation>
</comment>
<evidence type="ECO:0000313" key="13">
    <source>
        <dbReference type="Proteomes" id="UP000222564"/>
    </source>
</evidence>
<keyword evidence="4 10" id="KW-1003">Cell membrane</keyword>
<keyword evidence="13" id="KW-1185">Reference proteome</keyword>
<dbReference type="InterPro" id="IPR003439">
    <property type="entry name" value="ABC_transporter-like_ATP-bd"/>
</dbReference>
<accession>A0A2C6LGG6</accession>
<dbReference type="InterPro" id="IPR050095">
    <property type="entry name" value="ECF_ABC_transporter_ATP-bd"/>
</dbReference>
<dbReference type="GO" id="GO:0016887">
    <property type="term" value="F:ATP hydrolysis activity"/>
    <property type="evidence" value="ECO:0007669"/>
    <property type="project" value="InterPro"/>
</dbReference>
<protein>
    <recommendedName>
        <fullName evidence="10">ABC transporter ATP-binding protein</fullName>
    </recommendedName>
</protein>
<dbReference type="SUPFAM" id="SSF52540">
    <property type="entry name" value="P-loop containing nucleoside triphosphate hydrolases"/>
    <property type="match status" value="1"/>
</dbReference>
<reference evidence="12 13" key="1">
    <citation type="submission" date="2013-09" db="EMBL/GenBank/DDBJ databases">
        <title>Biodegradation of hydrocarbons in the deep terrestrial subsurface : characterization of a microbial consortium composed of two Desulfotomaculum species originating from a deep geological formation.</title>
        <authorList>
            <person name="Aullo T."/>
            <person name="Berlendis S."/>
            <person name="Lascourreges J.-F."/>
            <person name="Dessort D."/>
            <person name="Saint-Laurent S."/>
            <person name="Schraauwers B."/>
            <person name="Mas J."/>
            <person name="Magot M."/>
            <person name="Ranchou-Peyruse A."/>
        </authorList>
    </citation>
    <scope>NUCLEOTIDE SEQUENCE [LARGE SCALE GENOMIC DNA]</scope>
    <source>
        <strain evidence="12 13">Bs107</strain>
    </source>
</reference>
<dbReference type="GO" id="GO:0042626">
    <property type="term" value="F:ATPase-coupled transmembrane transporter activity"/>
    <property type="evidence" value="ECO:0007669"/>
    <property type="project" value="TreeGrafter"/>
</dbReference>
<evidence type="ECO:0000256" key="10">
    <source>
        <dbReference type="RuleBase" id="RU364103"/>
    </source>
</evidence>
<dbReference type="PROSITE" id="PS50893">
    <property type="entry name" value="ABC_TRANSPORTER_2"/>
    <property type="match status" value="1"/>
</dbReference>
<feature type="domain" description="ABC transporter" evidence="11">
    <location>
        <begin position="5"/>
        <end position="238"/>
    </location>
</feature>
<dbReference type="GO" id="GO:0043190">
    <property type="term" value="C:ATP-binding cassette (ABC) transporter complex"/>
    <property type="evidence" value="ECO:0007669"/>
    <property type="project" value="TreeGrafter"/>
</dbReference>
<sequence>MEPVIEVTELSFLYKDGTRALDKCSLTIERGTKVAILGPNGSGKSTLLLHLNGIHVVQQGTVKVLEETVSPSNEQWLRSKVGLVFQDPDDQIFSGTVWEDVAFGPVNQGLRGEELEARVRQALRFVKMEQYSRKVPYHLSYGQKKRVAIAGVLAMNPDIIVLDEPVAFLDPAGKRALFELLDQLNRQGKTIVAATHNVDIAARWAHKIIILSEGRVLAQGTPALLTDKTIVQEAELELPAVTEIFAPFPDLCKPKTPVTVEEAQNIIKQLVTNSSRGRFVRREKGASYNGWESH</sequence>
<keyword evidence="3 10" id="KW-0813">Transport</keyword>
<keyword evidence="6 10" id="KW-0067">ATP-binding</keyword>
<dbReference type="Proteomes" id="UP000222564">
    <property type="component" value="Unassembled WGS sequence"/>
</dbReference>
<dbReference type="NCBIfam" id="TIGR01166">
    <property type="entry name" value="cbiO"/>
    <property type="match status" value="1"/>
</dbReference>
<evidence type="ECO:0000256" key="6">
    <source>
        <dbReference type="ARBA" id="ARBA00022840"/>
    </source>
</evidence>
<dbReference type="InterPro" id="IPR017871">
    <property type="entry name" value="ABC_transporter-like_CS"/>
</dbReference>
<dbReference type="FunFam" id="3.40.50.300:FF:000224">
    <property type="entry name" value="Energy-coupling factor transporter ATP-binding protein EcfA"/>
    <property type="match status" value="1"/>
</dbReference>
<dbReference type="GO" id="GO:0006824">
    <property type="term" value="P:cobalt ion transport"/>
    <property type="evidence" value="ECO:0007669"/>
    <property type="project" value="InterPro"/>
</dbReference>
<dbReference type="InterPro" id="IPR003593">
    <property type="entry name" value="AAA+_ATPase"/>
</dbReference>
<dbReference type="InterPro" id="IPR005876">
    <property type="entry name" value="Co_trans_ATP-bd"/>
</dbReference>
<evidence type="ECO:0000256" key="5">
    <source>
        <dbReference type="ARBA" id="ARBA00022741"/>
    </source>
</evidence>
<dbReference type="OrthoDB" id="9784332at2"/>
<dbReference type="SMART" id="SM00382">
    <property type="entry name" value="AAA"/>
    <property type="match status" value="1"/>
</dbReference>
<evidence type="ECO:0000256" key="3">
    <source>
        <dbReference type="ARBA" id="ARBA00022448"/>
    </source>
</evidence>
<dbReference type="PANTHER" id="PTHR43553">
    <property type="entry name" value="HEAVY METAL TRANSPORTER"/>
    <property type="match status" value="1"/>
</dbReference>
<organism evidence="12 13">
    <name type="scientific">Desulforamulus profundi</name>
    <dbReference type="NCBI Taxonomy" id="1383067"/>
    <lineage>
        <taxon>Bacteria</taxon>
        <taxon>Bacillati</taxon>
        <taxon>Bacillota</taxon>
        <taxon>Clostridia</taxon>
        <taxon>Eubacteriales</taxon>
        <taxon>Peptococcaceae</taxon>
        <taxon>Desulforamulus</taxon>
    </lineage>
</organism>
<comment type="similarity">
    <text evidence="2 10">Belongs to the ABC transporter superfamily.</text>
</comment>
<comment type="function">
    <text evidence="10">Part of an ABC transporter complex. Responsible for energy coupling to the transport system.</text>
</comment>
<evidence type="ECO:0000256" key="7">
    <source>
        <dbReference type="ARBA" id="ARBA00022967"/>
    </source>
</evidence>
<proteinExistence type="inferred from homology"/>
<dbReference type="GO" id="GO:0005524">
    <property type="term" value="F:ATP binding"/>
    <property type="evidence" value="ECO:0007669"/>
    <property type="project" value="UniProtKB-UniRule"/>
</dbReference>
<dbReference type="Pfam" id="PF00005">
    <property type="entry name" value="ABC_tran"/>
    <property type="match status" value="1"/>
</dbReference>
<comment type="caution">
    <text evidence="12">The sequence shown here is derived from an EMBL/GenBank/DDBJ whole genome shotgun (WGS) entry which is preliminary data.</text>
</comment>
<gene>
    <name evidence="12" type="primary">cbiO</name>
    <name evidence="12" type="ORF">P378_17975</name>
</gene>
<dbReference type="PANTHER" id="PTHR43553:SF24">
    <property type="entry name" value="ENERGY-COUPLING FACTOR TRANSPORTER ATP-BINDING PROTEIN ECFA1"/>
    <property type="match status" value="1"/>
</dbReference>
<dbReference type="RefSeq" id="WP_099083955.1">
    <property type="nucleotide sequence ID" value="NZ_AWQQ01000114.1"/>
</dbReference>
<keyword evidence="7" id="KW-1278">Translocase</keyword>
<evidence type="ECO:0000256" key="8">
    <source>
        <dbReference type="ARBA" id="ARBA00023136"/>
    </source>
</evidence>
<evidence type="ECO:0000313" key="12">
    <source>
        <dbReference type="EMBL" id="PHJ37160.1"/>
    </source>
</evidence>
<evidence type="ECO:0000256" key="2">
    <source>
        <dbReference type="ARBA" id="ARBA00005417"/>
    </source>
</evidence>
<dbReference type="InterPro" id="IPR027417">
    <property type="entry name" value="P-loop_NTPase"/>
</dbReference>
<dbReference type="EMBL" id="AWQQ01000114">
    <property type="protein sequence ID" value="PHJ37160.1"/>
    <property type="molecule type" value="Genomic_DNA"/>
</dbReference>
<dbReference type="AlphaFoldDB" id="A0A2C6LGG6"/>
<evidence type="ECO:0000256" key="1">
    <source>
        <dbReference type="ARBA" id="ARBA00004202"/>
    </source>
</evidence>
<evidence type="ECO:0000256" key="4">
    <source>
        <dbReference type="ARBA" id="ARBA00022475"/>
    </source>
</evidence>
<keyword evidence="5 10" id="KW-0547">Nucleotide-binding</keyword>
<keyword evidence="8 10" id="KW-0472">Membrane</keyword>
<evidence type="ECO:0000259" key="11">
    <source>
        <dbReference type="PROSITE" id="PS50893"/>
    </source>
</evidence>
<dbReference type="PROSITE" id="PS00211">
    <property type="entry name" value="ABC_TRANSPORTER_1"/>
    <property type="match status" value="1"/>
</dbReference>